<accession>A0ABC8S5C3</accession>
<evidence type="ECO:0000256" key="2">
    <source>
        <dbReference type="ARBA" id="ARBA00008574"/>
    </source>
</evidence>
<dbReference type="PROSITE" id="PS50216">
    <property type="entry name" value="DHHC"/>
    <property type="match status" value="1"/>
</dbReference>
<evidence type="ECO:0000313" key="13">
    <source>
        <dbReference type="Proteomes" id="UP001642360"/>
    </source>
</evidence>
<comment type="subcellular location">
    <subcellularLocation>
        <location evidence="1">Endomembrane system</location>
        <topology evidence="1">Multi-pass membrane protein</topology>
    </subcellularLocation>
</comment>
<dbReference type="PANTHER" id="PTHR22883:SF301">
    <property type="entry name" value="PALMITOYLTRANSFERASE ZDHHC12"/>
    <property type="match status" value="1"/>
</dbReference>
<evidence type="ECO:0000256" key="10">
    <source>
        <dbReference type="RuleBase" id="RU079119"/>
    </source>
</evidence>
<organism evidence="12 13">
    <name type="scientific">Ilex paraguariensis</name>
    <name type="common">yerba mate</name>
    <dbReference type="NCBI Taxonomy" id="185542"/>
    <lineage>
        <taxon>Eukaryota</taxon>
        <taxon>Viridiplantae</taxon>
        <taxon>Streptophyta</taxon>
        <taxon>Embryophyta</taxon>
        <taxon>Tracheophyta</taxon>
        <taxon>Spermatophyta</taxon>
        <taxon>Magnoliopsida</taxon>
        <taxon>eudicotyledons</taxon>
        <taxon>Gunneridae</taxon>
        <taxon>Pentapetalae</taxon>
        <taxon>asterids</taxon>
        <taxon>campanulids</taxon>
        <taxon>Aquifoliales</taxon>
        <taxon>Aquifoliaceae</taxon>
        <taxon>Ilex</taxon>
    </lineage>
</organism>
<dbReference type="GO" id="GO:0012505">
    <property type="term" value="C:endomembrane system"/>
    <property type="evidence" value="ECO:0007669"/>
    <property type="project" value="UniProtKB-SubCell"/>
</dbReference>
<keyword evidence="3 10" id="KW-0808">Transferase</keyword>
<evidence type="ECO:0000256" key="6">
    <source>
        <dbReference type="ARBA" id="ARBA00023136"/>
    </source>
</evidence>
<sequence>MGLCGGPCSERCFHFFPCLSDPARRSTLCLKAALVMLHLVFVGLLFLFDRDLIEKTREKPWYTALYLSLVVATLGQYFLTSGSSPGYVLDAMRAVNERDALIRSTPVSSKHSAPSKSGSVVITVDAHPLRRNLLQSNTTSWTKLVLDMYPPGSSARTWTCSYCHVVQPPRAKHCHDCDKCVLQFDHHCVWLGTCVGQGNHCRFWLYICEETALCLWTGILYITYLKSNIPKSWWVYLIMIMLLVTLSISLIFLLLLLLFHSYLIMTNQTTYELVRRRRIAYLRGIPERVYPFSKGICSNLYKFCCAPSSIYRMEPLPTAQELEEKSKPYTCLDVLSCRCC</sequence>
<evidence type="ECO:0000313" key="12">
    <source>
        <dbReference type="EMBL" id="CAK9149562.1"/>
    </source>
</evidence>
<comment type="domain">
    <text evidence="10">The DHHC domain is required for palmitoyltransferase activity.</text>
</comment>
<keyword evidence="5 10" id="KW-1133">Transmembrane helix</keyword>
<keyword evidence="4 10" id="KW-0812">Transmembrane</keyword>
<feature type="domain" description="Palmitoyltransferase DHHC" evidence="11">
    <location>
        <begin position="159"/>
        <end position="275"/>
    </location>
</feature>
<dbReference type="AlphaFoldDB" id="A0ABC8S5C3"/>
<dbReference type="EC" id="2.3.1.225" evidence="10"/>
<feature type="transmembrane region" description="Helical" evidence="10">
    <location>
        <begin position="203"/>
        <end position="222"/>
    </location>
</feature>
<keyword evidence="13" id="KW-1185">Reference proteome</keyword>
<evidence type="ECO:0000256" key="5">
    <source>
        <dbReference type="ARBA" id="ARBA00022989"/>
    </source>
</evidence>
<comment type="catalytic activity">
    <reaction evidence="10">
        <text>L-cysteinyl-[protein] + hexadecanoyl-CoA = S-hexadecanoyl-L-cysteinyl-[protein] + CoA</text>
        <dbReference type="Rhea" id="RHEA:36683"/>
        <dbReference type="Rhea" id="RHEA-COMP:10131"/>
        <dbReference type="Rhea" id="RHEA-COMP:11032"/>
        <dbReference type="ChEBI" id="CHEBI:29950"/>
        <dbReference type="ChEBI" id="CHEBI:57287"/>
        <dbReference type="ChEBI" id="CHEBI:57379"/>
        <dbReference type="ChEBI" id="CHEBI:74151"/>
        <dbReference type="EC" id="2.3.1.225"/>
    </reaction>
</comment>
<comment type="caution">
    <text evidence="12">The sequence shown here is derived from an EMBL/GenBank/DDBJ whole genome shotgun (WGS) entry which is preliminary data.</text>
</comment>
<dbReference type="InterPro" id="IPR001594">
    <property type="entry name" value="Palmitoyltrfase_DHHC"/>
</dbReference>
<dbReference type="InterPro" id="IPR039859">
    <property type="entry name" value="PFA4/ZDH16/20/ERF2-like"/>
</dbReference>
<evidence type="ECO:0000256" key="1">
    <source>
        <dbReference type="ARBA" id="ARBA00004127"/>
    </source>
</evidence>
<feature type="transmembrane region" description="Helical" evidence="10">
    <location>
        <begin position="28"/>
        <end position="48"/>
    </location>
</feature>
<evidence type="ECO:0000256" key="4">
    <source>
        <dbReference type="ARBA" id="ARBA00022692"/>
    </source>
</evidence>
<name>A0ABC8S5C3_9AQUA</name>
<dbReference type="Proteomes" id="UP001642360">
    <property type="component" value="Unassembled WGS sequence"/>
</dbReference>
<evidence type="ECO:0000256" key="8">
    <source>
        <dbReference type="ARBA" id="ARBA00023288"/>
    </source>
</evidence>
<proteinExistence type="inferred from homology"/>
<protein>
    <recommendedName>
        <fullName evidence="10">S-acyltransferase</fullName>
        <ecNumber evidence="10">2.3.1.225</ecNumber>
    </recommendedName>
    <alternativeName>
        <fullName evidence="10">Palmitoyltransferase</fullName>
    </alternativeName>
</protein>
<keyword evidence="7" id="KW-0564">Palmitate</keyword>
<keyword evidence="6 10" id="KW-0472">Membrane</keyword>
<dbReference type="PANTHER" id="PTHR22883">
    <property type="entry name" value="ZINC FINGER DHHC DOMAIN CONTAINING PROTEIN"/>
    <property type="match status" value="1"/>
</dbReference>
<keyword evidence="9 10" id="KW-0012">Acyltransferase</keyword>
<evidence type="ECO:0000259" key="11">
    <source>
        <dbReference type="Pfam" id="PF01529"/>
    </source>
</evidence>
<keyword evidence="8" id="KW-0449">Lipoprotein</keyword>
<dbReference type="Pfam" id="PF01529">
    <property type="entry name" value="DHHC"/>
    <property type="match status" value="1"/>
</dbReference>
<evidence type="ECO:0000256" key="7">
    <source>
        <dbReference type="ARBA" id="ARBA00023139"/>
    </source>
</evidence>
<evidence type="ECO:0000256" key="3">
    <source>
        <dbReference type="ARBA" id="ARBA00022679"/>
    </source>
</evidence>
<comment type="similarity">
    <text evidence="2 10">Belongs to the DHHC palmitoyltransferase family.</text>
</comment>
<dbReference type="GO" id="GO:0019706">
    <property type="term" value="F:protein-cysteine S-palmitoyltransferase activity"/>
    <property type="evidence" value="ECO:0007669"/>
    <property type="project" value="UniProtKB-EC"/>
</dbReference>
<dbReference type="EMBL" id="CAUOFW020001893">
    <property type="protein sequence ID" value="CAK9149562.1"/>
    <property type="molecule type" value="Genomic_DNA"/>
</dbReference>
<feature type="transmembrane region" description="Helical" evidence="10">
    <location>
        <begin position="234"/>
        <end position="259"/>
    </location>
</feature>
<reference evidence="12 13" key="1">
    <citation type="submission" date="2024-02" db="EMBL/GenBank/DDBJ databases">
        <authorList>
            <person name="Vignale AGUSTIN F."/>
            <person name="Sosa J E."/>
            <person name="Modenutti C."/>
        </authorList>
    </citation>
    <scope>NUCLEOTIDE SEQUENCE [LARGE SCALE GENOMIC DNA]</scope>
</reference>
<evidence type="ECO:0000256" key="9">
    <source>
        <dbReference type="ARBA" id="ARBA00023315"/>
    </source>
</evidence>
<gene>
    <name evidence="12" type="ORF">ILEXP_LOCUS17615</name>
</gene>